<evidence type="ECO:0000313" key="3">
    <source>
        <dbReference type="Proteomes" id="UP001465976"/>
    </source>
</evidence>
<protein>
    <submittedName>
        <fullName evidence="2">Uncharacterized protein</fullName>
    </submittedName>
</protein>
<organism evidence="2 3">
    <name type="scientific">Marasmius crinis-equi</name>
    <dbReference type="NCBI Taxonomy" id="585013"/>
    <lineage>
        <taxon>Eukaryota</taxon>
        <taxon>Fungi</taxon>
        <taxon>Dikarya</taxon>
        <taxon>Basidiomycota</taxon>
        <taxon>Agaricomycotina</taxon>
        <taxon>Agaricomycetes</taxon>
        <taxon>Agaricomycetidae</taxon>
        <taxon>Agaricales</taxon>
        <taxon>Marasmiineae</taxon>
        <taxon>Marasmiaceae</taxon>
        <taxon>Marasmius</taxon>
    </lineage>
</organism>
<evidence type="ECO:0000313" key="2">
    <source>
        <dbReference type="EMBL" id="KAL0571107.1"/>
    </source>
</evidence>
<feature type="compositionally biased region" description="Basic and acidic residues" evidence="1">
    <location>
        <begin position="135"/>
        <end position="163"/>
    </location>
</feature>
<proteinExistence type="predicted"/>
<evidence type="ECO:0000256" key="1">
    <source>
        <dbReference type="SAM" id="MobiDB-lite"/>
    </source>
</evidence>
<keyword evidence="3" id="KW-1185">Reference proteome</keyword>
<dbReference type="EMBL" id="JBAHYK010000820">
    <property type="protein sequence ID" value="KAL0571107.1"/>
    <property type="molecule type" value="Genomic_DNA"/>
</dbReference>
<feature type="region of interest" description="Disordered" evidence="1">
    <location>
        <begin position="135"/>
        <end position="184"/>
    </location>
</feature>
<dbReference type="Proteomes" id="UP001465976">
    <property type="component" value="Unassembled WGS sequence"/>
</dbReference>
<comment type="caution">
    <text evidence="2">The sequence shown here is derived from an EMBL/GenBank/DDBJ whole genome shotgun (WGS) entry which is preliminary data.</text>
</comment>
<sequence length="184" mass="20431">MPFTTLRFISRNRPRLFIPVVDIDAPLVAFRNAMYSLASSASSTAPLVMRARALPARSRIPSQPLQPPKIPPSLPFPKATTPFYTARLALKEMLKRLARTGCQRQRFSLLYFGGQSHEEEKVAGTWVRDMKEGREELRGNGEGGHERGAERERIEAEVKDKAGRMSSTANFGTPTPVSATLASF</sequence>
<gene>
    <name evidence="2" type="ORF">V5O48_010854</name>
</gene>
<accession>A0ABR3F7B3</accession>
<reference evidence="2 3" key="1">
    <citation type="submission" date="2024-02" db="EMBL/GenBank/DDBJ databases">
        <title>A draft genome for the cacao thread blight pathogen Marasmius crinis-equi.</title>
        <authorList>
            <person name="Cohen S.P."/>
            <person name="Baruah I.K."/>
            <person name="Amoako-Attah I."/>
            <person name="Bukari Y."/>
            <person name="Meinhardt L.W."/>
            <person name="Bailey B.A."/>
        </authorList>
    </citation>
    <scope>NUCLEOTIDE SEQUENCE [LARGE SCALE GENOMIC DNA]</scope>
    <source>
        <strain evidence="2 3">GH-76</strain>
    </source>
</reference>
<feature type="compositionally biased region" description="Polar residues" evidence="1">
    <location>
        <begin position="165"/>
        <end position="184"/>
    </location>
</feature>
<name>A0ABR3F7B3_9AGAR</name>